<name>A0A9X2PY63_9BACT</name>
<gene>
    <name evidence="1" type="ORF">GGP71_001581</name>
</gene>
<protein>
    <submittedName>
        <fullName evidence="1">Uncharacterized protein</fullName>
    </submittedName>
</protein>
<comment type="caution">
    <text evidence="1">The sequence shown here is derived from an EMBL/GenBank/DDBJ whole genome shotgun (WGS) entry which is preliminary data.</text>
</comment>
<evidence type="ECO:0000313" key="1">
    <source>
        <dbReference type="EMBL" id="MCS3677658.1"/>
    </source>
</evidence>
<proteinExistence type="predicted"/>
<dbReference type="AlphaFoldDB" id="A0A9X2PY63"/>
<evidence type="ECO:0000313" key="2">
    <source>
        <dbReference type="Proteomes" id="UP001155027"/>
    </source>
</evidence>
<accession>A0A9X2PY63</accession>
<sequence length="37" mass="3941">MDAPSLADFYRLCMRRSVAAALLLAALDLEPATGTSE</sequence>
<dbReference type="EMBL" id="JANUAU010000004">
    <property type="protein sequence ID" value="MCS3677658.1"/>
    <property type="molecule type" value="Genomic_DNA"/>
</dbReference>
<reference evidence="1" key="1">
    <citation type="submission" date="2022-08" db="EMBL/GenBank/DDBJ databases">
        <title>Genomic Encyclopedia of Type Strains, Phase V (KMG-V): Genome sequencing to study the core and pangenomes of soil and plant-associated prokaryotes.</title>
        <authorList>
            <person name="Whitman W."/>
        </authorList>
    </citation>
    <scope>NUCLEOTIDE SEQUENCE</scope>
    <source>
        <strain evidence="1">0</strain>
    </source>
</reference>
<organism evidence="1 2">
    <name type="scientific">Salinibacter ruber</name>
    <dbReference type="NCBI Taxonomy" id="146919"/>
    <lineage>
        <taxon>Bacteria</taxon>
        <taxon>Pseudomonadati</taxon>
        <taxon>Rhodothermota</taxon>
        <taxon>Rhodothermia</taxon>
        <taxon>Rhodothermales</taxon>
        <taxon>Salinibacteraceae</taxon>
        <taxon>Salinibacter</taxon>
    </lineage>
</organism>
<dbReference type="Proteomes" id="UP001155027">
    <property type="component" value="Unassembled WGS sequence"/>
</dbReference>